<feature type="domain" description="Creatinase N-terminal" evidence="1">
    <location>
        <begin position="50"/>
        <end position="90"/>
    </location>
</feature>
<dbReference type="Gene3D" id="3.40.350.10">
    <property type="entry name" value="Creatinase/prolidase N-terminal domain"/>
    <property type="match status" value="1"/>
</dbReference>
<dbReference type="InterPro" id="IPR000587">
    <property type="entry name" value="Creatinase_N"/>
</dbReference>
<accession>A0A839PYV3</accession>
<protein>
    <recommendedName>
        <fullName evidence="1">Creatinase N-terminal domain-containing protein</fullName>
    </recommendedName>
</protein>
<evidence type="ECO:0000259" key="1">
    <source>
        <dbReference type="Pfam" id="PF01321"/>
    </source>
</evidence>
<reference evidence="2 3" key="1">
    <citation type="submission" date="2020-08" db="EMBL/GenBank/DDBJ databases">
        <title>Genomic Encyclopedia of Type Strains, Phase IV (KMG-V): Genome sequencing to study the core and pangenomes of soil and plant-associated prokaryotes.</title>
        <authorList>
            <person name="Whitman W."/>
        </authorList>
    </citation>
    <scope>NUCLEOTIDE SEQUENCE [LARGE SCALE GENOMIC DNA]</scope>
    <source>
        <strain evidence="2 3">B3ACCR2</strain>
    </source>
</reference>
<dbReference type="Pfam" id="PF01321">
    <property type="entry name" value="Creatinase_N"/>
    <property type="match status" value="1"/>
</dbReference>
<dbReference type="SUPFAM" id="SSF53092">
    <property type="entry name" value="Creatinase/prolidase N-terminal domain"/>
    <property type="match status" value="1"/>
</dbReference>
<name>A0A839PYV3_9MICO</name>
<dbReference type="AlphaFoldDB" id="A0A839PYV3"/>
<dbReference type="RefSeq" id="WP_221186539.1">
    <property type="nucleotide sequence ID" value="NZ_JACHVT010000007.1"/>
</dbReference>
<proteinExistence type="predicted"/>
<dbReference type="Proteomes" id="UP000590811">
    <property type="component" value="Unassembled WGS sequence"/>
</dbReference>
<dbReference type="InterPro" id="IPR029149">
    <property type="entry name" value="Creatin/AminoP/Spt16_N"/>
</dbReference>
<sequence length="92" mass="10346">MTLTTAAPAQPSQQSLHGSARDLAELERLKVLHNGEKLALTFSDAEFERRLAGLRDIMAEKQLDAVVLTSYQGIKYYSDFLFTYFGRSYALV</sequence>
<organism evidence="2 3">
    <name type="scientific">Terracoccus luteus</name>
    <dbReference type="NCBI Taxonomy" id="53356"/>
    <lineage>
        <taxon>Bacteria</taxon>
        <taxon>Bacillati</taxon>
        <taxon>Actinomycetota</taxon>
        <taxon>Actinomycetes</taxon>
        <taxon>Micrococcales</taxon>
        <taxon>Intrasporangiaceae</taxon>
        <taxon>Terracoccus</taxon>
    </lineage>
</organism>
<evidence type="ECO:0000313" key="2">
    <source>
        <dbReference type="EMBL" id="MBB2987884.1"/>
    </source>
</evidence>
<comment type="caution">
    <text evidence="2">The sequence shown here is derived from an EMBL/GenBank/DDBJ whole genome shotgun (WGS) entry which is preliminary data.</text>
</comment>
<gene>
    <name evidence="2" type="ORF">FHW14_003073</name>
</gene>
<evidence type="ECO:0000313" key="3">
    <source>
        <dbReference type="Proteomes" id="UP000590811"/>
    </source>
</evidence>
<dbReference type="EMBL" id="JACHVT010000007">
    <property type="protein sequence ID" value="MBB2987884.1"/>
    <property type="molecule type" value="Genomic_DNA"/>
</dbReference>
<feature type="non-terminal residue" evidence="2">
    <location>
        <position position="92"/>
    </location>
</feature>